<gene>
    <name evidence="2" type="ORF">ASPFODRAFT_54035</name>
</gene>
<proteinExistence type="predicted"/>
<evidence type="ECO:0000313" key="2">
    <source>
        <dbReference type="EMBL" id="OJZ80042.1"/>
    </source>
</evidence>
<evidence type="ECO:0000256" key="1">
    <source>
        <dbReference type="SAM" id="MobiDB-lite"/>
    </source>
</evidence>
<reference evidence="3" key="1">
    <citation type="journal article" date="2017" name="Genome Biol.">
        <title>Comparative genomics reveals high biological diversity and specific adaptations in the industrially and medically important fungal genus Aspergillus.</title>
        <authorList>
            <person name="de Vries R.P."/>
            <person name="Riley R."/>
            <person name="Wiebenga A."/>
            <person name="Aguilar-Osorio G."/>
            <person name="Amillis S."/>
            <person name="Uchima C.A."/>
            <person name="Anderluh G."/>
            <person name="Asadollahi M."/>
            <person name="Askin M."/>
            <person name="Barry K."/>
            <person name="Battaglia E."/>
            <person name="Bayram O."/>
            <person name="Benocci T."/>
            <person name="Braus-Stromeyer S.A."/>
            <person name="Caldana C."/>
            <person name="Canovas D."/>
            <person name="Cerqueira G.C."/>
            <person name="Chen F."/>
            <person name="Chen W."/>
            <person name="Choi C."/>
            <person name="Clum A."/>
            <person name="Dos Santos R.A."/>
            <person name="Damasio A.R."/>
            <person name="Diallinas G."/>
            <person name="Emri T."/>
            <person name="Fekete E."/>
            <person name="Flipphi M."/>
            <person name="Freyberg S."/>
            <person name="Gallo A."/>
            <person name="Gournas C."/>
            <person name="Habgood R."/>
            <person name="Hainaut M."/>
            <person name="Harispe M.L."/>
            <person name="Henrissat B."/>
            <person name="Hilden K.S."/>
            <person name="Hope R."/>
            <person name="Hossain A."/>
            <person name="Karabika E."/>
            <person name="Karaffa L."/>
            <person name="Karanyi Z."/>
            <person name="Krasevec N."/>
            <person name="Kuo A."/>
            <person name="Kusch H."/>
            <person name="LaButti K."/>
            <person name="Lagendijk E.L."/>
            <person name="Lapidus A."/>
            <person name="Levasseur A."/>
            <person name="Lindquist E."/>
            <person name="Lipzen A."/>
            <person name="Logrieco A.F."/>
            <person name="MacCabe A."/>
            <person name="Maekelae M.R."/>
            <person name="Malavazi I."/>
            <person name="Melin P."/>
            <person name="Meyer V."/>
            <person name="Mielnichuk N."/>
            <person name="Miskei M."/>
            <person name="Molnar A.P."/>
            <person name="Mule G."/>
            <person name="Ngan C.Y."/>
            <person name="Orejas M."/>
            <person name="Orosz E."/>
            <person name="Ouedraogo J.P."/>
            <person name="Overkamp K.M."/>
            <person name="Park H.-S."/>
            <person name="Perrone G."/>
            <person name="Piumi F."/>
            <person name="Punt P.J."/>
            <person name="Ram A.F."/>
            <person name="Ramon A."/>
            <person name="Rauscher S."/>
            <person name="Record E."/>
            <person name="Riano-Pachon D.M."/>
            <person name="Robert V."/>
            <person name="Roehrig J."/>
            <person name="Ruller R."/>
            <person name="Salamov A."/>
            <person name="Salih N.S."/>
            <person name="Samson R.A."/>
            <person name="Sandor E."/>
            <person name="Sanguinetti M."/>
            <person name="Schuetze T."/>
            <person name="Sepcic K."/>
            <person name="Shelest E."/>
            <person name="Sherlock G."/>
            <person name="Sophianopoulou V."/>
            <person name="Squina F.M."/>
            <person name="Sun H."/>
            <person name="Susca A."/>
            <person name="Todd R.B."/>
            <person name="Tsang A."/>
            <person name="Unkles S.E."/>
            <person name="van de Wiele N."/>
            <person name="van Rossen-Uffink D."/>
            <person name="Oliveira J.V."/>
            <person name="Vesth T.C."/>
            <person name="Visser J."/>
            <person name="Yu J.-H."/>
            <person name="Zhou M."/>
            <person name="Andersen M.R."/>
            <person name="Archer D.B."/>
            <person name="Baker S.E."/>
            <person name="Benoit I."/>
            <person name="Brakhage A.A."/>
            <person name="Braus G.H."/>
            <person name="Fischer R."/>
            <person name="Frisvad J.C."/>
            <person name="Goldman G.H."/>
            <person name="Houbraken J."/>
            <person name="Oakley B."/>
            <person name="Pocsi I."/>
            <person name="Scazzocchio C."/>
            <person name="Seiboth B."/>
            <person name="vanKuyk P.A."/>
            <person name="Wortman J."/>
            <person name="Dyer P.S."/>
            <person name="Grigoriev I.V."/>
        </authorList>
    </citation>
    <scope>NUCLEOTIDE SEQUENCE [LARGE SCALE GENOMIC DNA]</scope>
    <source>
        <strain evidence="3">CBS 106.47</strain>
    </source>
</reference>
<protein>
    <submittedName>
        <fullName evidence="2">Uncharacterized protein</fullName>
    </submittedName>
</protein>
<dbReference type="VEuPathDB" id="FungiDB:ASPFODRAFT_54035"/>
<accession>A0A1M3SZX2</accession>
<dbReference type="AlphaFoldDB" id="A0A1M3SZX2"/>
<dbReference type="Proteomes" id="UP000184063">
    <property type="component" value="Unassembled WGS sequence"/>
</dbReference>
<dbReference type="EMBL" id="KV878262">
    <property type="protein sequence ID" value="OJZ80042.1"/>
    <property type="molecule type" value="Genomic_DNA"/>
</dbReference>
<feature type="compositionally biased region" description="Basic and acidic residues" evidence="1">
    <location>
        <begin position="1"/>
        <end position="18"/>
    </location>
</feature>
<sequence length="57" mass="6200">MSHCNEHGRPVKRKREDWAGPGLGHCDNGSISKPVEPCQQPSQAMTPPLPRGPLAKD</sequence>
<evidence type="ECO:0000313" key="3">
    <source>
        <dbReference type="Proteomes" id="UP000184063"/>
    </source>
</evidence>
<feature type="region of interest" description="Disordered" evidence="1">
    <location>
        <begin position="1"/>
        <end position="57"/>
    </location>
</feature>
<dbReference type="OrthoDB" id="4432919at2759"/>
<feature type="non-terminal residue" evidence="2">
    <location>
        <position position="57"/>
    </location>
</feature>
<organism evidence="2 3">
    <name type="scientific">Aspergillus luchuensis (strain CBS 106.47)</name>
    <dbReference type="NCBI Taxonomy" id="1137211"/>
    <lineage>
        <taxon>Eukaryota</taxon>
        <taxon>Fungi</taxon>
        <taxon>Dikarya</taxon>
        <taxon>Ascomycota</taxon>
        <taxon>Pezizomycotina</taxon>
        <taxon>Eurotiomycetes</taxon>
        <taxon>Eurotiomycetidae</taxon>
        <taxon>Eurotiales</taxon>
        <taxon>Aspergillaceae</taxon>
        <taxon>Aspergillus</taxon>
        <taxon>Aspergillus subgen. Circumdati</taxon>
    </lineage>
</organism>
<name>A0A1M3SZX2_ASPLC</name>